<reference evidence="1 2" key="2">
    <citation type="journal article" date="2022" name="Mol. Ecol. Resour.">
        <title>The genomes of chicory, endive, great burdock and yacon provide insights into Asteraceae paleo-polyploidization history and plant inulin production.</title>
        <authorList>
            <person name="Fan W."/>
            <person name="Wang S."/>
            <person name="Wang H."/>
            <person name="Wang A."/>
            <person name="Jiang F."/>
            <person name="Liu H."/>
            <person name="Zhao H."/>
            <person name="Xu D."/>
            <person name="Zhang Y."/>
        </authorList>
    </citation>
    <scope>NUCLEOTIDE SEQUENCE [LARGE SCALE GENOMIC DNA]</scope>
    <source>
        <strain evidence="2">cv. Yunnan</strain>
        <tissue evidence="1">Leaves</tissue>
    </source>
</reference>
<organism evidence="1 2">
    <name type="scientific">Smallanthus sonchifolius</name>
    <dbReference type="NCBI Taxonomy" id="185202"/>
    <lineage>
        <taxon>Eukaryota</taxon>
        <taxon>Viridiplantae</taxon>
        <taxon>Streptophyta</taxon>
        <taxon>Embryophyta</taxon>
        <taxon>Tracheophyta</taxon>
        <taxon>Spermatophyta</taxon>
        <taxon>Magnoliopsida</taxon>
        <taxon>eudicotyledons</taxon>
        <taxon>Gunneridae</taxon>
        <taxon>Pentapetalae</taxon>
        <taxon>asterids</taxon>
        <taxon>campanulids</taxon>
        <taxon>Asterales</taxon>
        <taxon>Asteraceae</taxon>
        <taxon>Asteroideae</taxon>
        <taxon>Heliantheae alliance</taxon>
        <taxon>Millerieae</taxon>
        <taxon>Smallanthus</taxon>
    </lineage>
</organism>
<dbReference type="Proteomes" id="UP001056120">
    <property type="component" value="Linkage Group LG11"/>
</dbReference>
<evidence type="ECO:0000313" key="2">
    <source>
        <dbReference type="Proteomes" id="UP001056120"/>
    </source>
</evidence>
<keyword evidence="2" id="KW-1185">Reference proteome</keyword>
<accession>A0ACB9HR65</accession>
<comment type="caution">
    <text evidence="1">The sequence shown here is derived from an EMBL/GenBank/DDBJ whole genome shotgun (WGS) entry which is preliminary data.</text>
</comment>
<gene>
    <name evidence="1" type="ORF">L1987_32563</name>
</gene>
<dbReference type="EMBL" id="CM042028">
    <property type="protein sequence ID" value="KAI3797307.1"/>
    <property type="molecule type" value="Genomic_DNA"/>
</dbReference>
<evidence type="ECO:0000313" key="1">
    <source>
        <dbReference type="EMBL" id="KAI3797307.1"/>
    </source>
</evidence>
<protein>
    <submittedName>
        <fullName evidence="1">Uncharacterized protein</fullName>
    </submittedName>
</protein>
<reference evidence="2" key="1">
    <citation type="journal article" date="2022" name="Mol. Ecol. Resour.">
        <title>The genomes of chicory, endive, great burdock and yacon provide insights into Asteraceae palaeo-polyploidization history and plant inulin production.</title>
        <authorList>
            <person name="Fan W."/>
            <person name="Wang S."/>
            <person name="Wang H."/>
            <person name="Wang A."/>
            <person name="Jiang F."/>
            <person name="Liu H."/>
            <person name="Zhao H."/>
            <person name="Xu D."/>
            <person name="Zhang Y."/>
        </authorList>
    </citation>
    <scope>NUCLEOTIDE SEQUENCE [LARGE SCALE GENOMIC DNA]</scope>
    <source>
        <strain evidence="2">cv. Yunnan</strain>
    </source>
</reference>
<sequence length="643" mass="73349">MSGLSCSTKLVFCALPPIFPMARFTSSINNSLNEVLIKVKDDAPHCSSQMHDQEVVQDPCRKVKTKPGPEKDYTWFAEDDFNIDCLNEETSQLKGNRCLQITQWVLLLVLIASFVCTLSIPCLKPLERWDVSIWKWELLVLVIICGRLVSNRCVRLMISIVESNFHLRIGVLYVVYGTRKSVQNVVWLGLVAIASHFIVVHSNNVPSVLKKIMLCLLVGALIWLLKTIIVKVLAASFHLITFFRRIRVSLYKQYVIKKLGGDLVKGRNRKETCGGSKLSSRVLGKKKVTGLKVRRMIEIVQAGDLPCLSIVDEDLPVRSDEEDEDECSLRVKSADVRHRAREIFRSVAHQSEFITIEDLKHRLGEEKLTKAKELFVGSMCKVEITEHGFTHWMMETYKERRTLALSVNDTKTAVDDLHRIMNVIVSIMIMIIWLIICGVPITHFLIFVTTQLALGAYVIGNTGKGVFESIVFLFIMHPYDVGDRCEVDGTQMIVDEMSLLTTVFVRGDNQKIIYPNNVLATKSIGNYSRSPAMGDEIEFSINISTPPNKIEEIKKEIKGYVSKKSDYWFDDPVIIVKGVEDMNTLKMVLWPRHVVNHHDMSKRWERRSELILEMIRVFKDLHIDYKLPAINVNVINMGGTHKF</sequence>
<name>A0ACB9HR65_9ASTR</name>
<proteinExistence type="predicted"/>